<dbReference type="RefSeq" id="WP_184932323.1">
    <property type="nucleotide sequence ID" value="NZ_JACHJY010000009.1"/>
</dbReference>
<protein>
    <submittedName>
        <fullName evidence="1">Uncharacterized protein</fullName>
    </submittedName>
</protein>
<sequence>MTIITVRAAGDSAAVEAELQSLGAWLEDDRVVRRHVRGELGSSLAPVPGQQGDGIDILSLVLSSGLGAASLAAAVASWRSTRTPSPTLVVQRPDGTRVEISGHSQEEAEKLMRSLLNDGEGPGGSAA</sequence>
<dbReference type="Proteomes" id="UP000582643">
    <property type="component" value="Unassembled WGS sequence"/>
</dbReference>
<gene>
    <name evidence="1" type="ORF">GGE06_006138</name>
</gene>
<name>A0A7W7XFH9_9ACTN</name>
<evidence type="ECO:0000313" key="1">
    <source>
        <dbReference type="EMBL" id="MBB4985188.1"/>
    </source>
</evidence>
<comment type="caution">
    <text evidence="1">The sequence shown here is derived from an EMBL/GenBank/DDBJ whole genome shotgun (WGS) entry which is preliminary data.</text>
</comment>
<evidence type="ECO:0000313" key="2">
    <source>
        <dbReference type="Proteomes" id="UP000582643"/>
    </source>
</evidence>
<dbReference type="EMBL" id="JACHJY010000009">
    <property type="protein sequence ID" value="MBB4985188.1"/>
    <property type="molecule type" value="Genomic_DNA"/>
</dbReference>
<reference evidence="1 2" key="1">
    <citation type="submission" date="2020-08" db="EMBL/GenBank/DDBJ databases">
        <title>Genomic Encyclopedia of Type Strains, Phase III (KMG-III): the genomes of soil and plant-associated and newly described type strains.</title>
        <authorList>
            <person name="Whitman W."/>
        </authorList>
    </citation>
    <scope>NUCLEOTIDE SEQUENCE [LARGE SCALE GENOMIC DNA]</scope>
    <source>
        <strain evidence="1 2">SFB5A</strain>
    </source>
</reference>
<organism evidence="1 2">
    <name type="scientific">Streptomyces nymphaeiformis</name>
    <dbReference type="NCBI Taxonomy" id="2663842"/>
    <lineage>
        <taxon>Bacteria</taxon>
        <taxon>Bacillati</taxon>
        <taxon>Actinomycetota</taxon>
        <taxon>Actinomycetes</taxon>
        <taxon>Kitasatosporales</taxon>
        <taxon>Streptomycetaceae</taxon>
        <taxon>Streptomyces</taxon>
    </lineage>
</organism>
<dbReference type="AlphaFoldDB" id="A0A7W7XFH9"/>
<dbReference type="InterPro" id="IPR045428">
    <property type="entry name" value="EACC1"/>
</dbReference>
<proteinExistence type="predicted"/>
<dbReference type="Pfam" id="PF19953">
    <property type="entry name" value="EACC1"/>
    <property type="match status" value="1"/>
</dbReference>
<accession>A0A7W7XFH9</accession>
<keyword evidence="2" id="KW-1185">Reference proteome</keyword>